<feature type="non-terminal residue" evidence="1">
    <location>
        <position position="1"/>
    </location>
</feature>
<organism evidence="1">
    <name type="scientific">Arion vulgaris</name>
    <dbReference type="NCBI Taxonomy" id="1028688"/>
    <lineage>
        <taxon>Eukaryota</taxon>
        <taxon>Metazoa</taxon>
        <taxon>Spiralia</taxon>
        <taxon>Lophotrochozoa</taxon>
        <taxon>Mollusca</taxon>
        <taxon>Gastropoda</taxon>
        <taxon>Heterobranchia</taxon>
        <taxon>Euthyneura</taxon>
        <taxon>Panpulmonata</taxon>
        <taxon>Eupulmonata</taxon>
        <taxon>Stylommatophora</taxon>
        <taxon>Helicina</taxon>
        <taxon>Arionoidea</taxon>
        <taxon>Arionidae</taxon>
        <taxon>Arion</taxon>
    </lineage>
</organism>
<gene>
    <name evidence="1" type="primary">ORF187602</name>
</gene>
<feature type="non-terminal residue" evidence="1">
    <location>
        <position position="92"/>
    </location>
</feature>
<name>A0A0B7BHE1_9EUPU</name>
<dbReference type="AlphaFoldDB" id="A0A0B7BHE1"/>
<sequence length="92" mass="9835">SPTPVLPGNATVPCPVVPGRTISLGTRTQQFALHQPYPIDVSALGHLYGVCCNLPLSSHESGHGFKSGPHLWTLAHWVAVLVLRIYSRGVSI</sequence>
<evidence type="ECO:0000313" key="1">
    <source>
        <dbReference type="EMBL" id="CEK92302.1"/>
    </source>
</evidence>
<accession>A0A0B7BHE1</accession>
<proteinExistence type="predicted"/>
<protein>
    <submittedName>
        <fullName evidence="1">Uncharacterized protein</fullName>
    </submittedName>
</protein>
<dbReference type="EMBL" id="HACG01045437">
    <property type="protein sequence ID" value="CEK92302.1"/>
    <property type="molecule type" value="Transcribed_RNA"/>
</dbReference>
<reference evidence="1" key="1">
    <citation type="submission" date="2014-12" db="EMBL/GenBank/DDBJ databases">
        <title>Insight into the proteome of Arion vulgaris.</title>
        <authorList>
            <person name="Aradska J."/>
            <person name="Bulat T."/>
            <person name="Smidak R."/>
            <person name="Sarate P."/>
            <person name="Gangsoo J."/>
            <person name="Sialana F."/>
            <person name="Bilban M."/>
            <person name="Lubec G."/>
        </authorList>
    </citation>
    <scope>NUCLEOTIDE SEQUENCE</scope>
    <source>
        <tissue evidence="1">Skin</tissue>
    </source>
</reference>